<name>A0ABT1BIQ8_9BURK</name>
<gene>
    <name evidence="3" type="ORF">M0L44_01975</name>
</gene>
<dbReference type="InterPro" id="IPR013517">
    <property type="entry name" value="FG-GAP"/>
</dbReference>
<dbReference type="SUPFAM" id="SSF69318">
    <property type="entry name" value="Integrin alpha N-terminal domain"/>
    <property type="match status" value="1"/>
</dbReference>
<dbReference type="EMBL" id="JAMXMC010000001">
    <property type="protein sequence ID" value="MCO5975491.1"/>
    <property type="molecule type" value="Genomic_DNA"/>
</dbReference>
<dbReference type="Gene3D" id="2.130.10.130">
    <property type="entry name" value="Integrin alpha, N-terminal"/>
    <property type="match status" value="3"/>
</dbReference>
<dbReference type="InterPro" id="IPR028994">
    <property type="entry name" value="Integrin_alpha_N"/>
</dbReference>
<proteinExistence type="predicted"/>
<dbReference type="Pfam" id="PF13517">
    <property type="entry name" value="FG-GAP_3"/>
    <property type="match status" value="2"/>
</dbReference>
<dbReference type="InterPro" id="IPR038081">
    <property type="entry name" value="CalX-like_sf"/>
</dbReference>
<reference evidence="3 4" key="1">
    <citation type="submission" date="2022-06" db="EMBL/GenBank/DDBJ databases">
        <title>Ideonella sp. NS12-5 Genome sequencing and assembly.</title>
        <authorList>
            <person name="Jung Y."/>
        </authorList>
    </citation>
    <scope>NUCLEOTIDE SEQUENCE [LARGE SCALE GENOMIC DNA]</scope>
    <source>
        <strain evidence="3 4">NS12-5</strain>
    </source>
</reference>
<dbReference type="Proteomes" id="UP001204851">
    <property type="component" value="Unassembled WGS sequence"/>
</dbReference>
<feature type="signal peptide" evidence="2">
    <location>
        <begin position="1"/>
        <end position="25"/>
    </location>
</feature>
<sequence>MPLNHRIPHRLTWLPLLLACGAAGAQTTGVIGKDASATVSTSPTQLVFKIKRANGDDTSTPVTVQYSTQAVSAVPGSMYRPASGLATIRPGKNQVLVPVDVLPQPAGSAVGGQLSLNLSRALAPSGTVNQLSLTSTATSPQMDSFIWGMAMADFNGDGKPDVVTASSSLSALQVALNTTSGPGSTPAFGTPTTLSTVSTPAKPVVCDLNNDGRPDVAAATQNTNRLTVQINTTATGAATASFQRTDLQSLPWGYMSQMACADLDGDGRLDLIGAGFGSGSSPGSNRAIVFRNTTVTGASTATFDGPVGFSAHPTSTNSRPETIVAADFNGDGRPDIALGNSNTHDVTILLNTTEPGGPIQFAPPVAFDVIESPTDMAVGDFNGDGRMDIVTANGVGDLGGVTWSLVMNLTKPGSNKPKFSATTRQVGGNPFGVAVADMDLDGRPDVLVSYLTTGLSVDGAVGVLLNRSPSEKIDAMSFIQANLAIKAAVDEPHALAAADLDGDGIPDILAADFIATGNGRNPMQAIRQTRATTPLAVLRSGTGDIAP</sequence>
<dbReference type="RefSeq" id="WP_252767926.1">
    <property type="nucleotide sequence ID" value="NZ_JAMXMC010000001.1"/>
</dbReference>
<dbReference type="SUPFAM" id="SSF141072">
    <property type="entry name" value="CalX-like"/>
    <property type="match status" value="1"/>
</dbReference>
<evidence type="ECO:0000256" key="2">
    <source>
        <dbReference type="SAM" id="SignalP"/>
    </source>
</evidence>
<comment type="caution">
    <text evidence="3">The sequence shown here is derived from an EMBL/GenBank/DDBJ whole genome shotgun (WGS) entry which is preliminary data.</text>
</comment>
<evidence type="ECO:0000313" key="3">
    <source>
        <dbReference type="EMBL" id="MCO5975491.1"/>
    </source>
</evidence>
<dbReference type="PANTHER" id="PTHR46580">
    <property type="entry name" value="SENSOR KINASE-RELATED"/>
    <property type="match status" value="1"/>
</dbReference>
<evidence type="ECO:0000256" key="1">
    <source>
        <dbReference type="ARBA" id="ARBA00022729"/>
    </source>
</evidence>
<keyword evidence="4" id="KW-1185">Reference proteome</keyword>
<feature type="chain" id="PRO_5045680843" evidence="2">
    <location>
        <begin position="26"/>
        <end position="547"/>
    </location>
</feature>
<evidence type="ECO:0000313" key="4">
    <source>
        <dbReference type="Proteomes" id="UP001204851"/>
    </source>
</evidence>
<accession>A0ABT1BIQ8</accession>
<organism evidence="3 4">
    <name type="scientific">Ideonella oryzae</name>
    <dbReference type="NCBI Taxonomy" id="2937441"/>
    <lineage>
        <taxon>Bacteria</taxon>
        <taxon>Pseudomonadati</taxon>
        <taxon>Pseudomonadota</taxon>
        <taxon>Betaproteobacteria</taxon>
        <taxon>Burkholderiales</taxon>
        <taxon>Sphaerotilaceae</taxon>
        <taxon>Ideonella</taxon>
    </lineage>
</organism>
<keyword evidence="1 2" id="KW-0732">Signal</keyword>
<dbReference type="Gene3D" id="2.60.40.2030">
    <property type="match status" value="1"/>
</dbReference>
<protein>
    <submittedName>
        <fullName evidence="3">FG-GAP-like repeat-containing protein</fullName>
    </submittedName>
</protein>